<evidence type="ECO:0000256" key="6">
    <source>
        <dbReference type="RuleBase" id="RU366058"/>
    </source>
</evidence>
<dbReference type="RefSeq" id="WP_065240129.1">
    <property type="nucleotide sequence ID" value="NZ_CAAAIL010000006.1"/>
</dbReference>
<dbReference type="GO" id="GO:0005886">
    <property type="term" value="C:plasma membrane"/>
    <property type="evidence" value="ECO:0007669"/>
    <property type="project" value="UniProtKB-SubCell"/>
</dbReference>
<comment type="similarity">
    <text evidence="6">Belongs to the TVP38/TMEM64 family.</text>
</comment>
<dbReference type="AlphaFoldDB" id="A0A378KP11"/>
<keyword evidence="10" id="KW-1185">Reference proteome</keyword>
<keyword evidence="5 6" id="KW-0472">Membrane</keyword>
<name>A0A378KP11_9GAMM</name>
<gene>
    <name evidence="9" type="primary">ydjZ_1</name>
    <name evidence="8" type="ORF">Lqua_0186</name>
    <name evidence="9" type="ORF">NCTC12376_00435</name>
</gene>
<evidence type="ECO:0000256" key="3">
    <source>
        <dbReference type="ARBA" id="ARBA00022692"/>
    </source>
</evidence>
<feature type="domain" description="VTT" evidence="7">
    <location>
        <begin position="74"/>
        <end position="187"/>
    </location>
</feature>
<sequence>MTFSVLRRMWPVLLILLLLFLLYTFRVNQYLTFSSLQVHHQQLISWTNDNYLSAVAVFMIIYILCVAASFPGALILTLTGGLLFGLFWGALFVVLSATLGSILIFLVVKYAFSDWIAQKTSGWVNKMRHGFQHNAFSYLLVLRLMPIFPFWVVNIVPALLGVKARTFVLATFLGIIPGSMIYASVGNSLNHLFEQGQTPNLKIIFSPEIFVPLLALALLSLMPIFYKKIKGSYDQSN</sequence>
<evidence type="ECO:0000256" key="5">
    <source>
        <dbReference type="ARBA" id="ARBA00023136"/>
    </source>
</evidence>
<organism evidence="9 11">
    <name type="scientific">Legionella quateirensis</name>
    <dbReference type="NCBI Taxonomy" id="45072"/>
    <lineage>
        <taxon>Bacteria</taxon>
        <taxon>Pseudomonadati</taxon>
        <taxon>Pseudomonadota</taxon>
        <taxon>Gammaproteobacteria</taxon>
        <taxon>Legionellales</taxon>
        <taxon>Legionellaceae</taxon>
        <taxon>Legionella</taxon>
    </lineage>
</organism>
<keyword evidence="2 6" id="KW-1003">Cell membrane</keyword>
<evidence type="ECO:0000313" key="8">
    <source>
        <dbReference type="EMBL" id="KTD55469.1"/>
    </source>
</evidence>
<evidence type="ECO:0000256" key="1">
    <source>
        <dbReference type="ARBA" id="ARBA00004651"/>
    </source>
</evidence>
<evidence type="ECO:0000313" key="9">
    <source>
        <dbReference type="EMBL" id="STY16644.1"/>
    </source>
</evidence>
<dbReference type="EMBL" id="LNYR01000001">
    <property type="protein sequence ID" value="KTD55469.1"/>
    <property type="molecule type" value="Genomic_DNA"/>
</dbReference>
<dbReference type="InterPro" id="IPR015414">
    <property type="entry name" value="TMEM64"/>
</dbReference>
<dbReference type="Proteomes" id="UP000054639">
    <property type="component" value="Unassembled WGS sequence"/>
</dbReference>
<evidence type="ECO:0000313" key="10">
    <source>
        <dbReference type="Proteomes" id="UP000054639"/>
    </source>
</evidence>
<feature type="transmembrane region" description="Helical" evidence="6">
    <location>
        <begin position="167"/>
        <end position="189"/>
    </location>
</feature>
<evidence type="ECO:0000259" key="7">
    <source>
        <dbReference type="Pfam" id="PF09335"/>
    </source>
</evidence>
<dbReference type="EMBL" id="UGOW01000001">
    <property type="protein sequence ID" value="STY16644.1"/>
    <property type="molecule type" value="Genomic_DNA"/>
</dbReference>
<feature type="transmembrane region" description="Helical" evidence="6">
    <location>
        <begin position="50"/>
        <end position="70"/>
    </location>
</feature>
<dbReference type="Proteomes" id="UP000254230">
    <property type="component" value="Unassembled WGS sequence"/>
</dbReference>
<evidence type="ECO:0000256" key="2">
    <source>
        <dbReference type="ARBA" id="ARBA00022475"/>
    </source>
</evidence>
<feature type="transmembrane region" description="Helical" evidence="6">
    <location>
        <begin position="209"/>
        <end position="226"/>
    </location>
</feature>
<keyword evidence="4 6" id="KW-1133">Transmembrane helix</keyword>
<feature type="transmembrane region" description="Helical" evidence="6">
    <location>
        <begin position="82"/>
        <end position="108"/>
    </location>
</feature>
<protein>
    <recommendedName>
        <fullName evidence="6">TVP38/TMEM64 family membrane protein</fullName>
    </recommendedName>
</protein>
<dbReference type="PANTHER" id="PTHR12677:SF59">
    <property type="entry name" value="GOLGI APPARATUS MEMBRANE PROTEIN TVP38-RELATED"/>
    <property type="match status" value="1"/>
</dbReference>
<dbReference type="STRING" id="45072.Lqua_0186"/>
<accession>A0A378KP11</accession>
<keyword evidence="3 6" id="KW-0812">Transmembrane</keyword>
<reference evidence="9 11" key="2">
    <citation type="submission" date="2018-06" db="EMBL/GenBank/DDBJ databases">
        <authorList>
            <consortium name="Pathogen Informatics"/>
            <person name="Doyle S."/>
        </authorList>
    </citation>
    <scope>NUCLEOTIDE SEQUENCE [LARGE SCALE GENOMIC DNA]</scope>
    <source>
        <strain evidence="9 11">NCTC12376</strain>
    </source>
</reference>
<evidence type="ECO:0000313" key="11">
    <source>
        <dbReference type="Proteomes" id="UP000254230"/>
    </source>
</evidence>
<dbReference type="InterPro" id="IPR032816">
    <property type="entry name" value="VTT_dom"/>
</dbReference>
<proteinExistence type="inferred from homology"/>
<feature type="transmembrane region" description="Helical" evidence="6">
    <location>
        <begin position="135"/>
        <end position="160"/>
    </location>
</feature>
<evidence type="ECO:0000256" key="4">
    <source>
        <dbReference type="ARBA" id="ARBA00022989"/>
    </source>
</evidence>
<comment type="subcellular location">
    <subcellularLocation>
        <location evidence="1 6">Cell membrane</location>
        <topology evidence="1 6">Multi-pass membrane protein</topology>
    </subcellularLocation>
</comment>
<reference evidence="8 10" key="1">
    <citation type="submission" date="2015-11" db="EMBL/GenBank/DDBJ databases">
        <title>Genomic analysis of 38 Legionella species identifies large and diverse effector repertoires.</title>
        <authorList>
            <person name="Burstein D."/>
            <person name="Amaro F."/>
            <person name="Zusman T."/>
            <person name="Lifshitz Z."/>
            <person name="Cohen O."/>
            <person name="Gilbert J.A."/>
            <person name="Pupko T."/>
            <person name="Shuman H.A."/>
            <person name="Segal G."/>
        </authorList>
    </citation>
    <scope>NUCLEOTIDE SEQUENCE [LARGE SCALE GENOMIC DNA]</scope>
    <source>
        <strain evidence="8 10">ATCC 49507</strain>
    </source>
</reference>
<dbReference type="PANTHER" id="PTHR12677">
    <property type="entry name" value="GOLGI APPARATUS MEMBRANE PROTEIN TVP38-RELATED"/>
    <property type="match status" value="1"/>
</dbReference>
<dbReference type="Pfam" id="PF09335">
    <property type="entry name" value="VTT_dom"/>
    <property type="match status" value="1"/>
</dbReference>